<keyword evidence="2" id="KW-1185">Reference proteome</keyword>
<dbReference type="EMBL" id="CP074133">
    <property type="protein sequence ID" value="QUX20588.1"/>
    <property type="molecule type" value="Genomic_DNA"/>
</dbReference>
<organism evidence="1 2">
    <name type="scientific">Nocardiopsis changdeensis</name>
    <dbReference type="NCBI Taxonomy" id="2831969"/>
    <lineage>
        <taxon>Bacteria</taxon>
        <taxon>Bacillati</taxon>
        <taxon>Actinomycetota</taxon>
        <taxon>Actinomycetes</taxon>
        <taxon>Streptosporangiales</taxon>
        <taxon>Nocardiopsidaceae</taxon>
        <taxon>Nocardiopsis</taxon>
    </lineage>
</organism>
<sequence length="120" mass="12876">MLTLIPALPAAPAESGETHSPYLRPHVHDILTGMLWCVDLLPRESTPWAAQVLERLTVFTGTGPGGSKTLRSERMATAAVRVLGGRGGGQEKQALTRIRAEVTKKTLLKPIDTALAKINV</sequence>
<name>A0ABX8BJJ8_9ACTN</name>
<reference evidence="1 2" key="1">
    <citation type="submission" date="2021-05" db="EMBL/GenBank/DDBJ databases">
        <title>Direct Submission.</title>
        <authorList>
            <person name="Li K."/>
            <person name="Gao J."/>
        </authorList>
    </citation>
    <scope>NUCLEOTIDE SEQUENCE [LARGE SCALE GENOMIC DNA]</scope>
    <source>
        <strain evidence="1 2">Mg02</strain>
    </source>
</reference>
<evidence type="ECO:0000313" key="2">
    <source>
        <dbReference type="Proteomes" id="UP000676079"/>
    </source>
</evidence>
<gene>
    <name evidence="1" type="ORF">KGD84_18965</name>
</gene>
<dbReference type="RefSeq" id="WP_220561784.1">
    <property type="nucleotide sequence ID" value="NZ_CP074133.1"/>
</dbReference>
<protein>
    <submittedName>
        <fullName evidence="1">Uncharacterized protein</fullName>
    </submittedName>
</protein>
<evidence type="ECO:0000313" key="1">
    <source>
        <dbReference type="EMBL" id="QUX20588.1"/>
    </source>
</evidence>
<dbReference type="Proteomes" id="UP000676079">
    <property type="component" value="Chromosome"/>
</dbReference>
<accession>A0ABX8BJJ8</accession>
<proteinExistence type="predicted"/>